<dbReference type="SUPFAM" id="SSF49854">
    <property type="entry name" value="Spermadhesin, CUB domain"/>
    <property type="match status" value="1"/>
</dbReference>
<dbReference type="Proteomes" id="UP000747542">
    <property type="component" value="Unassembled WGS sequence"/>
</dbReference>
<name>A0A8J5MXX2_HOMAM</name>
<proteinExistence type="predicted"/>
<protein>
    <submittedName>
        <fullName evidence="1">Uncharacterized protein</fullName>
    </submittedName>
</protein>
<sequence length="476" mass="52929">AKMVFSRSNQDSMEILPWDTSDEDQQQVLRVYREYQVTRSSHTLPGPGAEIQVECPTIRIEPSKRCFKDRLVTFFGSSFRRGTRRCGRINNYRTTRQGRIKFVFKSDGNIEGRGFLCLVRGVPLPIPTTSTTTIMPGCHSLLDPSTPKTVSMCSDLDPMYSENCNCTECGDRLILKCVFCTKCDFNFFAAHSFTGLFYGAAGQVDGLRFCVDQDITHVDIPFDELSSLRGLYYEDCSINTTRSCTYDPCAPSGDVCTLTKGGGKTPSISDVNYSLTLPSSSDLPLLQELYIAEAIIVLNNATLGFPTLKKLCVNSQDAQVSPCALSGLTSVQQVFVELCQANLDNENFKITSPSLDCLEIVDMCTHSIKKYSISLEAGCNPTKTTVTITTEEDYIKYIPKCPFLTLLKTGCVNVNWNSKTECRSCGFFWAWSLIPSELNCIHSQCHDLLTDTVMPLTTYVNTHALEDSCDYPVVPC</sequence>
<gene>
    <name evidence="1" type="ORF">Hamer_G018442</name>
</gene>
<evidence type="ECO:0000313" key="2">
    <source>
        <dbReference type="Proteomes" id="UP000747542"/>
    </source>
</evidence>
<evidence type="ECO:0000313" key="1">
    <source>
        <dbReference type="EMBL" id="KAG7168008.1"/>
    </source>
</evidence>
<feature type="non-terminal residue" evidence="1">
    <location>
        <position position="1"/>
    </location>
</feature>
<dbReference type="AlphaFoldDB" id="A0A8J5MXX2"/>
<dbReference type="EMBL" id="JAHLQT010021080">
    <property type="protein sequence ID" value="KAG7168008.1"/>
    <property type="molecule type" value="Genomic_DNA"/>
</dbReference>
<dbReference type="InterPro" id="IPR035914">
    <property type="entry name" value="Sperma_CUB_dom_sf"/>
</dbReference>
<comment type="caution">
    <text evidence="1">The sequence shown here is derived from an EMBL/GenBank/DDBJ whole genome shotgun (WGS) entry which is preliminary data.</text>
</comment>
<organism evidence="1 2">
    <name type="scientific">Homarus americanus</name>
    <name type="common">American lobster</name>
    <dbReference type="NCBI Taxonomy" id="6706"/>
    <lineage>
        <taxon>Eukaryota</taxon>
        <taxon>Metazoa</taxon>
        <taxon>Ecdysozoa</taxon>
        <taxon>Arthropoda</taxon>
        <taxon>Crustacea</taxon>
        <taxon>Multicrustacea</taxon>
        <taxon>Malacostraca</taxon>
        <taxon>Eumalacostraca</taxon>
        <taxon>Eucarida</taxon>
        <taxon>Decapoda</taxon>
        <taxon>Pleocyemata</taxon>
        <taxon>Astacidea</taxon>
        <taxon>Nephropoidea</taxon>
        <taxon>Nephropidae</taxon>
        <taxon>Homarus</taxon>
    </lineage>
</organism>
<keyword evidence="2" id="KW-1185">Reference proteome</keyword>
<accession>A0A8J5MXX2</accession>
<reference evidence="1" key="1">
    <citation type="journal article" date="2021" name="Sci. Adv.">
        <title>The American lobster genome reveals insights on longevity, neural, and immune adaptations.</title>
        <authorList>
            <person name="Polinski J.M."/>
            <person name="Zimin A.V."/>
            <person name="Clark K.F."/>
            <person name="Kohn A.B."/>
            <person name="Sadowski N."/>
            <person name="Timp W."/>
            <person name="Ptitsyn A."/>
            <person name="Khanna P."/>
            <person name="Romanova D.Y."/>
            <person name="Williams P."/>
            <person name="Greenwood S.J."/>
            <person name="Moroz L.L."/>
            <person name="Walt D.R."/>
            <person name="Bodnar A.G."/>
        </authorList>
    </citation>
    <scope>NUCLEOTIDE SEQUENCE</scope>
    <source>
        <strain evidence="1">GMGI-L3</strain>
    </source>
</reference>